<dbReference type="Pfam" id="PF00005">
    <property type="entry name" value="ABC_tran"/>
    <property type="match status" value="1"/>
</dbReference>
<dbReference type="SMART" id="SM00382">
    <property type="entry name" value="AAA"/>
    <property type="match status" value="1"/>
</dbReference>
<keyword evidence="3" id="KW-0813">Transport</keyword>
<evidence type="ECO:0000256" key="6">
    <source>
        <dbReference type="ARBA" id="ARBA00023251"/>
    </source>
</evidence>
<reference evidence="9 10" key="1">
    <citation type="submission" date="2020-08" db="EMBL/GenBank/DDBJ databases">
        <title>Genomic Encyclopedia of Type Strains, Phase III (KMG-III): the genomes of soil and plant-associated and newly described type strains.</title>
        <authorList>
            <person name="Whitman W."/>
        </authorList>
    </citation>
    <scope>NUCLEOTIDE SEQUENCE [LARGE SCALE GENOMIC DNA]</scope>
    <source>
        <strain evidence="9 10">CECT 3287</strain>
    </source>
</reference>
<evidence type="ECO:0000256" key="4">
    <source>
        <dbReference type="ARBA" id="ARBA00022741"/>
    </source>
</evidence>
<dbReference type="RefSeq" id="WP_203833927.1">
    <property type="nucleotide sequence ID" value="NZ_BMPW01000016.1"/>
</dbReference>
<proteinExistence type="inferred from homology"/>
<evidence type="ECO:0000313" key="10">
    <source>
        <dbReference type="Proteomes" id="UP000590749"/>
    </source>
</evidence>
<comment type="caution">
    <text evidence="9">The sequence shown here is derived from an EMBL/GenBank/DDBJ whole genome shotgun (WGS) entry which is preliminary data.</text>
</comment>
<evidence type="ECO:0000313" key="9">
    <source>
        <dbReference type="EMBL" id="MBB3098189.1"/>
    </source>
</evidence>
<feature type="compositionally biased region" description="Low complexity" evidence="7">
    <location>
        <begin position="221"/>
        <end position="236"/>
    </location>
</feature>
<evidence type="ECO:0000256" key="1">
    <source>
        <dbReference type="ARBA" id="ARBA00004202"/>
    </source>
</evidence>
<feature type="domain" description="ABC transporter" evidence="8">
    <location>
        <begin position="1"/>
        <end position="215"/>
    </location>
</feature>
<evidence type="ECO:0000256" key="7">
    <source>
        <dbReference type="SAM" id="MobiDB-lite"/>
    </source>
</evidence>
<dbReference type="InterPro" id="IPR003593">
    <property type="entry name" value="AAA+_ATPase"/>
</dbReference>
<dbReference type="GO" id="GO:0016887">
    <property type="term" value="F:ATP hydrolysis activity"/>
    <property type="evidence" value="ECO:0007669"/>
    <property type="project" value="InterPro"/>
</dbReference>
<evidence type="ECO:0000256" key="3">
    <source>
        <dbReference type="ARBA" id="ARBA00022448"/>
    </source>
</evidence>
<dbReference type="PANTHER" id="PTHR42711">
    <property type="entry name" value="ABC TRANSPORTER ATP-BINDING PROTEIN"/>
    <property type="match status" value="1"/>
</dbReference>
<accession>A0A7W5ALV6</accession>
<keyword evidence="5 9" id="KW-0067">ATP-binding</keyword>
<evidence type="ECO:0000256" key="2">
    <source>
        <dbReference type="ARBA" id="ARBA00005417"/>
    </source>
</evidence>
<keyword evidence="4" id="KW-0547">Nucleotide-binding</keyword>
<dbReference type="GO" id="GO:0046677">
    <property type="term" value="P:response to antibiotic"/>
    <property type="evidence" value="ECO:0007669"/>
    <property type="project" value="UniProtKB-KW"/>
</dbReference>
<dbReference type="GO" id="GO:0005886">
    <property type="term" value="C:plasma membrane"/>
    <property type="evidence" value="ECO:0007669"/>
    <property type="project" value="UniProtKB-SubCell"/>
</dbReference>
<evidence type="ECO:0000256" key="5">
    <source>
        <dbReference type="ARBA" id="ARBA00022840"/>
    </source>
</evidence>
<gene>
    <name evidence="9" type="ORF">FHR83_005884</name>
</gene>
<feature type="region of interest" description="Disordered" evidence="7">
    <location>
        <begin position="190"/>
        <end position="298"/>
    </location>
</feature>
<dbReference type="InterPro" id="IPR027417">
    <property type="entry name" value="P-loop_NTPase"/>
</dbReference>
<comment type="similarity">
    <text evidence="2">Belongs to the ABC transporter superfamily.</text>
</comment>
<dbReference type="PROSITE" id="PS50893">
    <property type="entry name" value="ABC_TRANSPORTER_2"/>
    <property type="match status" value="1"/>
</dbReference>
<dbReference type="SUPFAM" id="SSF52540">
    <property type="entry name" value="P-loop containing nucleoside triphosphate hydrolases"/>
    <property type="match status" value="1"/>
</dbReference>
<keyword evidence="10" id="KW-1185">Reference proteome</keyword>
<feature type="compositionally biased region" description="Basic and acidic residues" evidence="7">
    <location>
        <begin position="267"/>
        <end position="285"/>
    </location>
</feature>
<dbReference type="GO" id="GO:0005524">
    <property type="term" value="F:ATP binding"/>
    <property type="evidence" value="ECO:0007669"/>
    <property type="project" value="UniProtKB-KW"/>
</dbReference>
<dbReference type="InterPro" id="IPR003439">
    <property type="entry name" value="ABC_transporter-like_ATP-bd"/>
</dbReference>
<dbReference type="PANTHER" id="PTHR42711:SF5">
    <property type="entry name" value="ABC TRANSPORTER ATP-BINDING PROTEIN NATA"/>
    <property type="match status" value="1"/>
</dbReference>
<dbReference type="AlphaFoldDB" id="A0A7W5ALV6"/>
<keyword evidence="6" id="KW-0046">Antibiotic resistance</keyword>
<dbReference type="EMBL" id="JACHXF010000014">
    <property type="protein sequence ID" value="MBB3098189.1"/>
    <property type="molecule type" value="Genomic_DNA"/>
</dbReference>
<evidence type="ECO:0000259" key="8">
    <source>
        <dbReference type="PROSITE" id="PS50893"/>
    </source>
</evidence>
<dbReference type="Proteomes" id="UP000590749">
    <property type="component" value="Unassembled WGS sequence"/>
</dbReference>
<organism evidence="9 10">
    <name type="scientific">Actinoplanes campanulatus</name>
    <dbReference type="NCBI Taxonomy" id="113559"/>
    <lineage>
        <taxon>Bacteria</taxon>
        <taxon>Bacillati</taxon>
        <taxon>Actinomycetota</taxon>
        <taxon>Actinomycetes</taxon>
        <taxon>Micromonosporales</taxon>
        <taxon>Micromonosporaceae</taxon>
        <taxon>Actinoplanes</taxon>
    </lineage>
</organism>
<comment type="subcellular location">
    <subcellularLocation>
        <location evidence="1">Cell membrane</location>
        <topology evidence="1">Peripheral membrane protein</topology>
    </subcellularLocation>
</comment>
<sequence length="298" mass="31350">MSVLTASRAGVRHHRRWLVRDLDLRVDTGETVAVIGPPGSGRTSTLLALARRLRLTTGKIEIGGTAALAHVPGVEEPEPVFTVREHVEERLALLGRPRRAAATVPLYGLDPDQRGRDLSPYQRHLLGLALAVLTDPAVIALDGVDAGLDRAEQNALWRLLAEIATGGTAVLVTAREIDAALVNHVVLLDDPRTGTPGRPLVTSTAGTFAEVEPVEQSAGCESAEAEPAPENPAKAETGTGELPAADGEPAEARGVGSTGEEGASPVPRRDLKEGPPERPADERRPPAGTTSEDVEEEV</sequence>
<protein>
    <submittedName>
        <fullName evidence="9">ABC-2 type transport system ATP-binding protein</fullName>
    </submittedName>
</protein>
<name>A0A7W5ALV6_9ACTN</name>
<dbReference type="Gene3D" id="3.40.50.300">
    <property type="entry name" value="P-loop containing nucleotide triphosphate hydrolases"/>
    <property type="match status" value="1"/>
</dbReference>
<dbReference type="InterPro" id="IPR050763">
    <property type="entry name" value="ABC_transporter_ATP-binding"/>
</dbReference>